<keyword evidence="1" id="KW-0472">Membrane</keyword>
<dbReference type="Pfam" id="PF20151">
    <property type="entry name" value="DUF6533"/>
    <property type="match status" value="1"/>
</dbReference>
<name>A0A4S8MUW1_DENBC</name>
<dbReference type="OrthoDB" id="3350812at2759"/>
<evidence type="ECO:0000313" key="4">
    <source>
        <dbReference type="Proteomes" id="UP000297245"/>
    </source>
</evidence>
<feature type="transmembrane region" description="Helical" evidence="1">
    <location>
        <begin position="219"/>
        <end position="246"/>
    </location>
</feature>
<feature type="transmembrane region" description="Helical" evidence="1">
    <location>
        <begin position="132"/>
        <end position="152"/>
    </location>
</feature>
<dbReference type="InterPro" id="IPR045340">
    <property type="entry name" value="DUF6533"/>
</dbReference>
<feature type="transmembrane region" description="Helical" evidence="1">
    <location>
        <begin position="65"/>
        <end position="84"/>
    </location>
</feature>
<keyword evidence="1" id="KW-1133">Transmembrane helix</keyword>
<evidence type="ECO:0000313" key="3">
    <source>
        <dbReference type="EMBL" id="THV07037.1"/>
    </source>
</evidence>
<dbReference type="Proteomes" id="UP000297245">
    <property type="component" value="Unassembled WGS sequence"/>
</dbReference>
<dbReference type="AlphaFoldDB" id="A0A4S8MUW1"/>
<gene>
    <name evidence="3" type="ORF">K435DRAFT_960018</name>
</gene>
<sequence>MPQDTPCTQTMSSTADSRTVFYLTGAQDKLLIDIASLTLLVWDYLISLDAEIQLVWKAPWKFGKLLYLLTRYLAFAGAIITILLNGGRFKLLETCKALSEASSFLTFIELYVAETILSLRVWALWENSWKVACLITIGFIVPGPIVAFGLLLGTPQYQSAALSDPFGYFIHDKFGLCPSYLSGSFYIIVMFIYLTVYETVMLAMTAYKARKYGRSRNHTSFIFAFLLYGLTYNVVALTSSAANIIVRTAVSSEGYTTLFLGLQVAMHSTLTSRMLLHIRQEAMDTTLPTSQFSQSLHFAPGPLDVDEFEFDNQRIRSRVSQQLVTVDEGQSWFGGPRPY</sequence>
<reference evidence="3 4" key="1">
    <citation type="journal article" date="2019" name="Nat. Ecol. Evol.">
        <title>Megaphylogeny resolves global patterns of mushroom evolution.</title>
        <authorList>
            <person name="Varga T."/>
            <person name="Krizsan K."/>
            <person name="Foldi C."/>
            <person name="Dima B."/>
            <person name="Sanchez-Garcia M."/>
            <person name="Sanchez-Ramirez S."/>
            <person name="Szollosi G.J."/>
            <person name="Szarkandi J.G."/>
            <person name="Papp V."/>
            <person name="Albert L."/>
            <person name="Andreopoulos W."/>
            <person name="Angelini C."/>
            <person name="Antonin V."/>
            <person name="Barry K.W."/>
            <person name="Bougher N.L."/>
            <person name="Buchanan P."/>
            <person name="Buyck B."/>
            <person name="Bense V."/>
            <person name="Catcheside P."/>
            <person name="Chovatia M."/>
            <person name="Cooper J."/>
            <person name="Damon W."/>
            <person name="Desjardin D."/>
            <person name="Finy P."/>
            <person name="Geml J."/>
            <person name="Haridas S."/>
            <person name="Hughes K."/>
            <person name="Justo A."/>
            <person name="Karasinski D."/>
            <person name="Kautmanova I."/>
            <person name="Kiss B."/>
            <person name="Kocsube S."/>
            <person name="Kotiranta H."/>
            <person name="LaButti K.M."/>
            <person name="Lechner B.E."/>
            <person name="Liimatainen K."/>
            <person name="Lipzen A."/>
            <person name="Lukacs Z."/>
            <person name="Mihaltcheva S."/>
            <person name="Morgado L.N."/>
            <person name="Niskanen T."/>
            <person name="Noordeloos M.E."/>
            <person name="Ohm R.A."/>
            <person name="Ortiz-Santana B."/>
            <person name="Ovrebo C."/>
            <person name="Racz N."/>
            <person name="Riley R."/>
            <person name="Savchenko A."/>
            <person name="Shiryaev A."/>
            <person name="Soop K."/>
            <person name="Spirin V."/>
            <person name="Szebenyi C."/>
            <person name="Tomsovsky M."/>
            <person name="Tulloss R.E."/>
            <person name="Uehling J."/>
            <person name="Grigoriev I.V."/>
            <person name="Vagvolgyi C."/>
            <person name="Papp T."/>
            <person name="Martin F.M."/>
            <person name="Miettinen O."/>
            <person name="Hibbett D.S."/>
            <person name="Nagy L.G."/>
        </authorList>
    </citation>
    <scope>NUCLEOTIDE SEQUENCE [LARGE SCALE GENOMIC DNA]</scope>
    <source>
        <strain evidence="3 4">CBS 962.96</strain>
    </source>
</reference>
<dbReference type="EMBL" id="ML179039">
    <property type="protein sequence ID" value="THV07037.1"/>
    <property type="molecule type" value="Genomic_DNA"/>
</dbReference>
<organism evidence="3 4">
    <name type="scientific">Dendrothele bispora (strain CBS 962.96)</name>
    <dbReference type="NCBI Taxonomy" id="1314807"/>
    <lineage>
        <taxon>Eukaryota</taxon>
        <taxon>Fungi</taxon>
        <taxon>Dikarya</taxon>
        <taxon>Basidiomycota</taxon>
        <taxon>Agaricomycotina</taxon>
        <taxon>Agaricomycetes</taxon>
        <taxon>Agaricomycetidae</taxon>
        <taxon>Agaricales</taxon>
        <taxon>Agaricales incertae sedis</taxon>
        <taxon>Dendrothele</taxon>
    </lineage>
</organism>
<feature type="domain" description="DUF6533" evidence="2">
    <location>
        <begin position="34"/>
        <end position="75"/>
    </location>
</feature>
<feature type="transmembrane region" description="Helical" evidence="1">
    <location>
        <begin position="185"/>
        <end position="207"/>
    </location>
</feature>
<keyword evidence="1" id="KW-0812">Transmembrane</keyword>
<keyword evidence="4" id="KW-1185">Reference proteome</keyword>
<protein>
    <recommendedName>
        <fullName evidence="2">DUF6533 domain-containing protein</fullName>
    </recommendedName>
</protein>
<accession>A0A4S8MUW1</accession>
<proteinExistence type="predicted"/>
<evidence type="ECO:0000256" key="1">
    <source>
        <dbReference type="SAM" id="Phobius"/>
    </source>
</evidence>
<feature type="transmembrane region" description="Helical" evidence="1">
    <location>
        <begin position="104"/>
        <end position="125"/>
    </location>
</feature>
<evidence type="ECO:0000259" key="2">
    <source>
        <dbReference type="Pfam" id="PF20151"/>
    </source>
</evidence>